<dbReference type="PANTHER" id="PTHR42690:SF1">
    <property type="entry name" value="THREONINE SYNTHASE-LIKE 2"/>
    <property type="match status" value="1"/>
</dbReference>
<protein>
    <submittedName>
        <fullName evidence="5">Putative threonine synthase</fullName>
    </submittedName>
    <submittedName>
        <fullName evidence="6">Pyridoxal-phosphate dependent enzyme</fullName>
    </submittedName>
</protein>
<evidence type="ECO:0000313" key="6">
    <source>
        <dbReference type="EMBL" id="QEJ98250.1"/>
    </source>
</evidence>
<gene>
    <name evidence="6" type="ORF">FUT82_09745</name>
    <name evidence="5" type="ORF">TPHV1_20115</name>
</gene>
<evidence type="ECO:0000259" key="3">
    <source>
        <dbReference type="Pfam" id="PF00291"/>
    </source>
</evidence>
<dbReference type="InterPro" id="IPR029144">
    <property type="entry name" value="Thr_synth_N"/>
</dbReference>
<evidence type="ECO:0000313" key="8">
    <source>
        <dbReference type="Proteomes" id="UP000323594"/>
    </source>
</evidence>
<dbReference type="PANTHER" id="PTHR42690">
    <property type="entry name" value="THREONINE SYNTHASE FAMILY MEMBER"/>
    <property type="match status" value="1"/>
</dbReference>
<dbReference type="Proteomes" id="UP000042527">
    <property type="component" value="Unassembled WGS sequence"/>
</dbReference>
<dbReference type="InterPro" id="IPR051166">
    <property type="entry name" value="Threonine_Synthase"/>
</dbReference>
<evidence type="ECO:0000259" key="4">
    <source>
        <dbReference type="Pfam" id="PF14821"/>
    </source>
</evidence>
<reference evidence="5" key="2">
    <citation type="submission" date="2015-01" db="EMBL/GenBank/DDBJ databases">
        <authorList>
            <person name="Xiang T."/>
            <person name="Song Y."/>
            <person name="Huang L."/>
            <person name="Wang B."/>
            <person name="Wu P."/>
        </authorList>
    </citation>
    <scope>NUCLEOTIDE SEQUENCE [LARGE SCALE GENOMIC DNA]</scope>
    <source>
        <strain evidence="5">V1</strain>
    </source>
</reference>
<name>A0A0B7GSZ3_TREPH</name>
<dbReference type="RefSeq" id="WP_024752581.1">
    <property type="nucleotide sequence ID" value="NZ_CDNC01000012.1"/>
</dbReference>
<organism evidence="5 7">
    <name type="scientific">Treponema phagedenis</name>
    <dbReference type="NCBI Taxonomy" id="162"/>
    <lineage>
        <taxon>Bacteria</taxon>
        <taxon>Pseudomonadati</taxon>
        <taxon>Spirochaetota</taxon>
        <taxon>Spirochaetia</taxon>
        <taxon>Spirochaetales</taxon>
        <taxon>Treponemataceae</taxon>
        <taxon>Treponema</taxon>
    </lineage>
</organism>
<evidence type="ECO:0000313" key="7">
    <source>
        <dbReference type="Proteomes" id="UP000042527"/>
    </source>
</evidence>
<dbReference type="OrthoDB" id="9763107at2"/>
<dbReference type="InterPro" id="IPR036052">
    <property type="entry name" value="TrpB-like_PALP_sf"/>
</dbReference>
<keyword evidence="7" id="KW-1185">Reference proteome</keyword>
<dbReference type="InterPro" id="IPR037158">
    <property type="entry name" value="Thr_synth_N_sf"/>
</dbReference>
<evidence type="ECO:0000256" key="1">
    <source>
        <dbReference type="ARBA" id="ARBA00001933"/>
    </source>
</evidence>
<proteinExistence type="predicted"/>
<dbReference type="SUPFAM" id="SSF53686">
    <property type="entry name" value="Tryptophan synthase beta subunit-like PLP-dependent enzymes"/>
    <property type="match status" value="1"/>
</dbReference>
<dbReference type="EMBL" id="CP042817">
    <property type="protein sequence ID" value="QEJ98250.1"/>
    <property type="molecule type" value="Genomic_DNA"/>
</dbReference>
<evidence type="ECO:0000256" key="2">
    <source>
        <dbReference type="ARBA" id="ARBA00022898"/>
    </source>
</evidence>
<dbReference type="AlphaFoldDB" id="A0A0B7GSZ3"/>
<reference evidence="7" key="1">
    <citation type="submission" date="2015-01" db="EMBL/GenBank/DDBJ databases">
        <authorList>
            <person name="Manzoor Shahid"/>
            <person name="Zubair Saima"/>
        </authorList>
    </citation>
    <scope>NUCLEOTIDE SEQUENCE [LARGE SCALE GENOMIC DNA]</scope>
    <source>
        <strain evidence="7">V1</strain>
    </source>
</reference>
<dbReference type="Gene3D" id="3.90.1380.10">
    <property type="entry name" value="Threonine synthase, N-terminal domain"/>
    <property type="match status" value="1"/>
</dbReference>
<keyword evidence="2" id="KW-0663">Pyridoxal phosphate</keyword>
<dbReference type="EMBL" id="CDNC01000012">
    <property type="protein sequence ID" value="CEM61578.1"/>
    <property type="molecule type" value="Genomic_DNA"/>
</dbReference>
<evidence type="ECO:0000313" key="5">
    <source>
        <dbReference type="EMBL" id="CEM61578.1"/>
    </source>
</evidence>
<sequence length="437" mass="48719">MKLVSTRNTNNKVSFLQALLSCMPEDGGLYVPYEEQDLRSWILHLDENSSFSNVAGSLTAALLKEELSPAVSERIADSAFKDYAPRLRQLDDGLFQLELFHGPTGSHRDFGLLWLASTLEHVLTMQGKTATVLTPSMGKGGRSVAAAFGNKKRLKAIVIYPRGYAKGYDEKFTMQKGGSIYPVEMDGSYAEIERLVREVYQDRELVSKYNLTLANTINIGRIIPQTFFYPFAFTRIKKRSSGNIYYAIPSGNYGNITAGLYAWKFRLPVSGFITDATASLTSDVHGFCVCLDSMIPLAERGPADPATPSNIERLEQVFSISPALMRSFLFPVHVNHERINEIIGTVYHKYGIMFDSQTATVYEAALKSNRISQKGAETLVLISKDHPAFESERLRAACGEAPIIPERLKNMDVPIKDVHLINGKKEEILQILQTITE</sequence>
<comment type="cofactor">
    <cofactor evidence="1">
        <name>pyridoxal 5'-phosphate</name>
        <dbReference type="ChEBI" id="CHEBI:597326"/>
    </cofactor>
</comment>
<dbReference type="Pfam" id="PF00291">
    <property type="entry name" value="PALP"/>
    <property type="match status" value="1"/>
</dbReference>
<dbReference type="GeneID" id="57753175"/>
<dbReference type="InterPro" id="IPR001926">
    <property type="entry name" value="TrpB-like_PALP"/>
</dbReference>
<feature type="domain" description="Tryptophan synthase beta chain-like PALP" evidence="3">
    <location>
        <begin position="94"/>
        <end position="382"/>
    </location>
</feature>
<dbReference type="Proteomes" id="UP000323594">
    <property type="component" value="Chromosome"/>
</dbReference>
<feature type="domain" description="Threonine synthase N-terminal" evidence="4">
    <location>
        <begin position="4"/>
        <end position="78"/>
    </location>
</feature>
<dbReference type="Pfam" id="PF14821">
    <property type="entry name" value="Thr_synth_N"/>
    <property type="match status" value="1"/>
</dbReference>
<reference evidence="6 8" key="3">
    <citation type="submission" date="2019-08" db="EMBL/GenBank/DDBJ databases">
        <authorList>
            <person name="Kuhnert P."/>
        </authorList>
    </citation>
    <scope>NUCLEOTIDE SEQUENCE [LARGE SCALE GENOMIC DNA]</scope>
    <source>
        <strain evidence="6 8">B36.5</strain>
    </source>
</reference>
<accession>A0A0B7GSZ3</accession>
<dbReference type="Gene3D" id="3.40.50.1100">
    <property type="match status" value="2"/>
</dbReference>